<evidence type="ECO:0000259" key="1">
    <source>
        <dbReference type="Pfam" id="PF06094"/>
    </source>
</evidence>
<protein>
    <submittedName>
        <fullName evidence="2">Gamma-glutamyl cyclotransferase, AIG2-like</fullName>
    </submittedName>
</protein>
<organism evidence="3 5">
    <name type="scientific">Arcobacter ellisii</name>
    <dbReference type="NCBI Taxonomy" id="913109"/>
    <lineage>
        <taxon>Bacteria</taxon>
        <taxon>Pseudomonadati</taxon>
        <taxon>Campylobacterota</taxon>
        <taxon>Epsilonproteobacteria</taxon>
        <taxon>Campylobacterales</taxon>
        <taxon>Arcobacteraceae</taxon>
        <taxon>Arcobacter</taxon>
    </lineage>
</organism>
<dbReference type="CDD" id="cd06661">
    <property type="entry name" value="GGCT_like"/>
    <property type="match status" value="1"/>
</dbReference>
<reference evidence="2 4" key="2">
    <citation type="submission" date="2018-08" db="EMBL/GenBank/DDBJ databases">
        <title>Complete genome of the Arcobacter ellisii type strain LMG 26155.</title>
        <authorList>
            <person name="Miller W.G."/>
            <person name="Yee E."/>
            <person name="Bono J.L."/>
        </authorList>
    </citation>
    <scope>NUCLEOTIDE SEQUENCE [LARGE SCALE GENOMIC DNA]</scope>
    <source>
        <strain evidence="2 4">LMG 26155</strain>
    </source>
</reference>
<feature type="domain" description="Gamma-glutamylcyclotransferase AIG2-like" evidence="1">
    <location>
        <begin position="4"/>
        <end position="107"/>
    </location>
</feature>
<evidence type="ECO:0000313" key="2">
    <source>
        <dbReference type="EMBL" id="AXX95546.1"/>
    </source>
</evidence>
<dbReference type="Pfam" id="PF06094">
    <property type="entry name" value="GGACT"/>
    <property type="match status" value="1"/>
</dbReference>
<dbReference type="InterPro" id="IPR009288">
    <property type="entry name" value="AIG2-like_dom"/>
</dbReference>
<proteinExistence type="predicted"/>
<evidence type="ECO:0000313" key="3">
    <source>
        <dbReference type="EMBL" id="RXI31580.1"/>
    </source>
</evidence>
<dbReference type="AlphaFoldDB" id="A0A347U9L8"/>
<dbReference type="InterPro" id="IPR036568">
    <property type="entry name" value="GGCT-like_sf"/>
</dbReference>
<dbReference type="SUPFAM" id="SSF110857">
    <property type="entry name" value="Gamma-glutamyl cyclotransferase-like"/>
    <property type="match status" value="1"/>
</dbReference>
<dbReference type="KEGG" id="aell:AELL_1893"/>
<accession>A0A347U9L8</accession>
<dbReference type="InterPro" id="IPR013024">
    <property type="entry name" value="GGCT-like"/>
</dbReference>
<gene>
    <name evidence="2" type="ORF">AELL_1893</name>
    <name evidence="3" type="ORF">CP962_05585</name>
</gene>
<reference evidence="3 5" key="1">
    <citation type="submission" date="2017-09" db="EMBL/GenBank/DDBJ databases">
        <title>Genomics of the genus Arcobacter.</title>
        <authorList>
            <person name="Perez-Cataluna A."/>
            <person name="Figueras M.J."/>
            <person name="Salas-Masso N."/>
        </authorList>
    </citation>
    <scope>NUCLEOTIDE SEQUENCE [LARGE SCALE GENOMIC DNA]</scope>
    <source>
        <strain evidence="3 5">CECT 7837</strain>
    </source>
</reference>
<dbReference type="EMBL" id="CP032097">
    <property type="protein sequence ID" value="AXX95546.1"/>
    <property type="molecule type" value="Genomic_DNA"/>
</dbReference>
<dbReference type="Proteomes" id="UP000262582">
    <property type="component" value="Chromosome"/>
</dbReference>
<dbReference type="RefSeq" id="WP_118917721.1">
    <property type="nucleotide sequence ID" value="NZ_CP032097.1"/>
</dbReference>
<evidence type="ECO:0000313" key="4">
    <source>
        <dbReference type="Proteomes" id="UP000262582"/>
    </source>
</evidence>
<sequence>MERLFVYGTLAPNKPNEHILKELEGTWEYSTVKGNLYKEGWGSDMGYPGIVLDDKGNNIQGLVFSSTQLNNKWDFLDNFEGKEYKRVLTKAKLLTGEEIETYIYALNK</sequence>
<dbReference type="OrthoDB" id="5070127at2"/>
<evidence type="ECO:0000313" key="5">
    <source>
        <dbReference type="Proteomes" id="UP000290588"/>
    </source>
</evidence>
<name>A0A347U9L8_9BACT</name>
<dbReference type="Gene3D" id="3.10.490.10">
    <property type="entry name" value="Gamma-glutamyl cyclotransferase-like"/>
    <property type="match status" value="1"/>
</dbReference>
<dbReference type="EMBL" id="NXIG01000004">
    <property type="protein sequence ID" value="RXI31580.1"/>
    <property type="molecule type" value="Genomic_DNA"/>
</dbReference>
<dbReference type="Proteomes" id="UP000290588">
    <property type="component" value="Unassembled WGS sequence"/>
</dbReference>
<keyword evidence="4" id="KW-1185">Reference proteome</keyword>